<comment type="function">
    <text evidence="12">Necessary for flagellar biosynthesis. May be involved in translocation of the flagellum.</text>
</comment>
<name>A0A1G7D4A7_9BURK</name>
<evidence type="ECO:0000256" key="5">
    <source>
        <dbReference type="ARBA" id="ARBA00022475"/>
    </source>
</evidence>
<dbReference type="SMART" id="SM00382">
    <property type="entry name" value="AAA"/>
    <property type="match status" value="1"/>
</dbReference>
<gene>
    <name evidence="17" type="ORF">SAMN05192589_11822</name>
</gene>
<evidence type="ECO:0000256" key="6">
    <source>
        <dbReference type="ARBA" id="ARBA00022741"/>
    </source>
</evidence>
<dbReference type="RefSeq" id="WP_092745665.1">
    <property type="nucleotide sequence ID" value="NZ_FMZC01000018.1"/>
</dbReference>
<dbReference type="InterPro" id="IPR003593">
    <property type="entry name" value="AAA+_ATPase"/>
</dbReference>
<evidence type="ECO:0000256" key="2">
    <source>
        <dbReference type="ARBA" id="ARBA00008531"/>
    </source>
</evidence>
<dbReference type="InterPro" id="IPR020006">
    <property type="entry name" value="FlhF"/>
</dbReference>
<dbReference type="Gene3D" id="1.20.120.1380">
    <property type="entry name" value="Flagellar FlhF biosynthesis protein, N domain"/>
    <property type="match status" value="1"/>
</dbReference>
<keyword evidence="11" id="KW-1006">Bacterial flagellum protein export</keyword>
<keyword evidence="4" id="KW-0813">Transport</keyword>
<dbReference type="PANTHER" id="PTHR43134:SF3">
    <property type="entry name" value="FLAGELLAR BIOSYNTHESIS PROTEIN FLHF"/>
    <property type="match status" value="1"/>
</dbReference>
<dbReference type="PANTHER" id="PTHR43134">
    <property type="entry name" value="SIGNAL RECOGNITION PARTICLE RECEPTOR SUBUNIT ALPHA"/>
    <property type="match status" value="1"/>
</dbReference>
<evidence type="ECO:0000256" key="9">
    <source>
        <dbReference type="ARBA" id="ARBA00023134"/>
    </source>
</evidence>
<accession>A0A1G7D4A7</accession>
<dbReference type="NCBIfam" id="TIGR03499">
    <property type="entry name" value="FlhF"/>
    <property type="match status" value="1"/>
</dbReference>
<dbReference type="GO" id="GO:0015031">
    <property type="term" value="P:protein transport"/>
    <property type="evidence" value="ECO:0007669"/>
    <property type="project" value="UniProtKB-KW"/>
</dbReference>
<dbReference type="InterPro" id="IPR047040">
    <property type="entry name" value="FlhF__GTPase_dom"/>
</dbReference>
<proteinExistence type="inferred from homology"/>
<keyword evidence="17" id="KW-0966">Cell projection</keyword>
<dbReference type="AlphaFoldDB" id="A0A1G7D4A7"/>
<evidence type="ECO:0000256" key="4">
    <source>
        <dbReference type="ARBA" id="ARBA00022448"/>
    </source>
</evidence>
<keyword evidence="17" id="KW-0282">Flagellum</keyword>
<evidence type="ECO:0000256" key="1">
    <source>
        <dbReference type="ARBA" id="ARBA00004413"/>
    </source>
</evidence>
<comment type="subcellular location">
    <subcellularLocation>
        <location evidence="1">Cell membrane</location>
        <topology evidence="1">Peripheral membrane protein</topology>
        <orientation evidence="1">Cytoplasmic side</orientation>
    </subcellularLocation>
</comment>
<dbReference type="GO" id="GO:0005886">
    <property type="term" value="C:plasma membrane"/>
    <property type="evidence" value="ECO:0007669"/>
    <property type="project" value="UniProtKB-SubCell"/>
</dbReference>
<dbReference type="FunFam" id="3.40.50.300:FF:000695">
    <property type="entry name" value="Flagellar biosynthesis regulator FlhF"/>
    <property type="match status" value="1"/>
</dbReference>
<dbReference type="InterPro" id="IPR000897">
    <property type="entry name" value="SRP54_GTPase_dom"/>
</dbReference>
<dbReference type="OrthoDB" id="9778554at2"/>
<evidence type="ECO:0000259" key="16">
    <source>
        <dbReference type="SMART" id="SM00962"/>
    </source>
</evidence>
<evidence type="ECO:0000256" key="7">
    <source>
        <dbReference type="ARBA" id="ARBA00022795"/>
    </source>
</evidence>
<dbReference type="GO" id="GO:0005047">
    <property type="term" value="F:signal recognition particle binding"/>
    <property type="evidence" value="ECO:0007669"/>
    <property type="project" value="TreeGrafter"/>
</dbReference>
<reference evidence="17 18" key="1">
    <citation type="submission" date="2016-10" db="EMBL/GenBank/DDBJ databases">
        <authorList>
            <person name="de Groot N.N."/>
        </authorList>
    </citation>
    <scope>NUCLEOTIDE SEQUENCE [LARGE SCALE GENOMIC DNA]</scope>
    <source>
        <strain evidence="17 18">DSM 16619</strain>
    </source>
</reference>
<feature type="region of interest" description="Disordered" evidence="14">
    <location>
        <begin position="70"/>
        <end position="99"/>
    </location>
</feature>
<dbReference type="SUPFAM" id="SSF52540">
    <property type="entry name" value="P-loop containing nucleoside triphosphate hydrolases"/>
    <property type="match status" value="1"/>
</dbReference>
<dbReference type="STRING" id="187868.SAMN05192589_11822"/>
<evidence type="ECO:0000256" key="8">
    <source>
        <dbReference type="ARBA" id="ARBA00022927"/>
    </source>
</evidence>
<dbReference type="EMBL" id="FMZC01000018">
    <property type="protein sequence ID" value="SDE46331.1"/>
    <property type="molecule type" value="Genomic_DNA"/>
</dbReference>
<dbReference type="Gene3D" id="3.40.50.300">
    <property type="entry name" value="P-loop containing nucleotide triphosphate hydrolases"/>
    <property type="match status" value="1"/>
</dbReference>
<dbReference type="GO" id="GO:0005525">
    <property type="term" value="F:GTP binding"/>
    <property type="evidence" value="ECO:0007669"/>
    <property type="project" value="UniProtKB-UniRule"/>
</dbReference>
<feature type="domain" description="AAA+ ATPase" evidence="15">
    <location>
        <begin position="287"/>
        <end position="461"/>
    </location>
</feature>
<feature type="compositionally biased region" description="Basic and acidic residues" evidence="14">
    <location>
        <begin position="136"/>
        <end position="150"/>
    </location>
</feature>
<dbReference type="Proteomes" id="UP000198781">
    <property type="component" value="Unassembled WGS sequence"/>
</dbReference>
<dbReference type="Pfam" id="PF00448">
    <property type="entry name" value="SRP54"/>
    <property type="match status" value="1"/>
</dbReference>
<dbReference type="GO" id="GO:0003924">
    <property type="term" value="F:GTPase activity"/>
    <property type="evidence" value="ECO:0007669"/>
    <property type="project" value="UniProtKB-UniRule"/>
</dbReference>
<keyword evidence="8" id="KW-0653">Protein transport</keyword>
<keyword evidence="6" id="KW-0547">Nucleotide-binding</keyword>
<feature type="region of interest" description="Disordered" evidence="14">
    <location>
        <begin position="123"/>
        <end position="159"/>
    </location>
</feature>
<evidence type="ECO:0000256" key="11">
    <source>
        <dbReference type="ARBA" id="ARBA00023225"/>
    </source>
</evidence>
<sequence>MNIKRFTAPTSREALAKARMAFGDGTLILSNRPTANGVEVMATAEDTLSSLENAPEPAPASRLQERAADMAASPARTLARPQPAAARIEPQRSAVAQDTEQLAMSTLSFQDYVRERMLRRRHEALTGTAEAPSINERSRERAPERERERMPAAAAAPAAPVVRHNPLRSIPMDIAPEPVAPRRVQVPVPSLAPAAGQQNLMSELQSMKDLIEDRFNTLAWLGQAKQNPIQSNLMLKLIRAGYSPSLARAVLERLPEELGAGDAVRWLMEVLERNLKTDAHVRPLYEEGGIYAMVGSTGVGKTTTTAKLAAMCARIHGPGSVGLITLDTYRVGAHEQLRTYGRMLGVVAHLAHDRAALQDLLGLLGGKKMVLIDTTGVAPRDPRKRDMLDVLDLPNVNRLLVLNAGCHGDTLDDTLSAFKTEGSQQAILSKVDEAVKLGPSIDALIRHQMVLRGVTNGQRVPEDWEAADAHRLISTSMRSPAKSAFDPKASDLNFFFSHSPELASERGMVDA</sequence>
<comment type="similarity">
    <text evidence="2">Belongs to the GTP-binding SRP family.</text>
</comment>
<evidence type="ECO:0000256" key="10">
    <source>
        <dbReference type="ARBA" id="ARBA00023136"/>
    </source>
</evidence>
<evidence type="ECO:0000313" key="17">
    <source>
        <dbReference type="EMBL" id="SDE46331.1"/>
    </source>
</evidence>
<keyword evidence="18" id="KW-1185">Reference proteome</keyword>
<dbReference type="GO" id="GO:0006614">
    <property type="term" value="P:SRP-dependent cotranslational protein targeting to membrane"/>
    <property type="evidence" value="ECO:0007669"/>
    <property type="project" value="UniProtKB-UniRule"/>
</dbReference>
<evidence type="ECO:0000256" key="3">
    <source>
        <dbReference type="ARBA" id="ARBA00014919"/>
    </source>
</evidence>
<organism evidence="17 18">
    <name type="scientific">Paracidovorax valerianellae</name>
    <dbReference type="NCBI Taxonomy" id="187868"/>
    <lineage>
        <taxon>Bacteria</taxon>
        <taxon>Pseudomonadati</taxon>
        <taxon>Pseudomonadota</taxon>
        <taxon>Betaproteobacteria</taxon>
        <taxon>Burkholderiales</taxon>
        <taxon>Comamonadaceae</taxon>
        <taxon>Paracidovorax</taxon>
    </lineage>
</organism>
<evidence type="ECO:0000256" key="12">
    <source>
        <dbReference type="ARBA" id="ARBA00025337"/>
    </source>
</evidence>
<evidence type="ECO:0000256" key="13">
    <source>
        <dbReference type="NCBIfam" id="TIGR03499"/>
    </source>
</evidence>
<keyword evidence="5" id="KW-1003">Cell membrane</keyword>
<evidence type="ECO:0000313" key="18">
    <source>
        <dbReference type="Proteomes" id="UP000198781"/>
    </source>
</evidence>
<dbReference type="GO" id="GO:0044781">
    <property type="term" value="P:bacterial-type flagellum organization"/>
    <property type="evidence" value="ECO:0007669"/>
    <property type="project" value="UniProtKB-UniRule"/>
</dbReference>
<dbReference type="CDD" id="cd17873">
    <property type="entry name" value="FlhF"/>
    <property type="match status" value="1"/>
</dbReference>
<keyword evidence="17" id="KW-0969">Cilium</keyword>
<dbReference type="SMART" id="SM00962">
    <property type="entry name" value="SRP54"/>
    <property type="match status" value="1"/>
</dbReference>
<dbReference type="InterPro" id="IPR027417">
    <property type="entry name" value="P-loop_NTPase"/>
</dbReference>
<evidence type="ECO:0000259" key="15">
    <source>
        <dbReference type="SMART" id="SM00382"/>
    </source>
</evidence>
<feature type="domain" description="SRP54-type proteins GTP-binding" evidence="16">
    <location>
        <begin position="288"/>
        <end position="478"/>
    </location>
</feature>
<keyword evidence="9" id="KW-0342">GTP-binding</keyword>
<protein>
    <recommendedName>
        <fullName evidence="3 13">Flagellar biosynthesis protein FlhF</fullName>
    </recommendedName>
</protein>
<keyword evidence="10" id="KW-0472">Membrane</keyword>
<evidence type="ECO:0000256" key="14">
    <source>
        <dbReference type="SAM" id="MobiDB-lite"/>
    </source>
</evidence>
<keyword evidence="7" id="KW-1005">Bacterial flagellum biogenesis</keyword>